<keyword evidence="2" id="KW-1185">Reference proteome</keyword>
<evidence type="ECO:0000313" key="2">
    <source>
        <dbReference type="Proteomes" id="UP000663879"/>
    </source>
</evidence>
<organism evidence="1 2">
    <name type="scientific">Brachionus calyciflorus</name>
    <dbReference type="NCBI Taxonomy" id="104777"/>
    <lineage>
        <taxon>Eukaryota</taxon>
        <taxon>Metazoa</taxon>
        <taxon>Spiralia</taxon>
        <taxon>Gnathifera</taxon>
        <taxon>Rotifera</taxon>
        <taxon>Eurotatoria</taxon>
        <taxon>Monogononta</taxon>
        <taxon>Pseudotrocha</taxon>
        <taxon>Ploima</taxon>
        <taxon>Brachionidae</taxon>
        <taxon>Brachionus</taxon>
    </lineage>
</organism>
<protein>
    <submittedName>
        <fullName evidence="1">Uncharacterized protein</fullName>
    </submittedName>
</protein>
<reference evidence="1" key="1">
    <citation type="submission" date="2021-02" db="EMBL/GenBank/DDBJ databases">
        <authorList>
            <person name="Nowell W R."/>
        </authorList>
    </citation>
    <scope>NUCLEOTIDE SEQUENCE</scope>
    <source>
        <strain evidence="1">Ploen Becks lab</strain>
    </source>
</reference>
<evidence type="ECO:0000313" key="1">
    <source>
        <dbReference type="EMBL" id="CAF0771447.1"/>
    </source>
</evidence>
<dbReference type="Proteomes" id="UP000663879">
    <property type="component" value="Unassembled WGS sequence"/>
</dbReference>
<dbReference type="EMBL" id="CAJNOC010000518">
    <property type="protein sequence ID" value="CAF0771447.1"/>
    <property type="molecule type" value="Genomic_DNA"/>
</dbReference>
<comment type="caution">
    <text evidence="1">The sequence shown here is derived from an EMBL/GenBank/DDBJ whole genome shotgun (WGS) entry which is preliminary data.</text>
</comment>
<gene>
    <name evidence="1" type="ORF">OXX778_LOCUS4976</name>
</gene>
<proteinExistence type="predicted"/>
<sequence>MSLRHIRSDMNKTRVISNESLDYCSQNYSFLFDRDANLDTSLSDICDTISLYDYDQNDDSKNSKRLTWEEWYLKKKIEKLENEKKMQIAIEKVNFCQ</sequence>
<accession>A0A813QSL2</accession>
<dbReference type="AlphaFoldDB" id="A0A813QSL2"/>
<name>A0A813QSL2_9BILA</name>
<dbReference type="OrthoDB" id="10480279at2759"/>